<protein>
    <recommendedName>
        <fullName evidence="1">S-locus receptor kinase C-terminal domain-containing protein</fullName>
    </recommendedName>
</protein>
<organism evidence="2 3">
    <name type="scientific">Kingdonia uniflora</name>
    <dbReference type="NCBI Taxonomy" id="39325"/>
    <lineage>
        <taxon>Eukaryota</taxon>
        <taxon>Viridiplantae</taxon>
        <taxon>Streptophyta</taxon>
        <taxon>Embryophyta</taxon>
        <taxon>Tracheophyta</taxon>
        <taxon>Spermatophyta</taxon>
        <taxon>Magnoliopsida</taxon>
        <taxon>Ranunculales</taxon>
        <taxon>Circaeasteraceae</taxon>
        <taxon>Kingdonia</taxon>
    </lineage>
</organism>
<dbReference type="GO" id="GO:0004674">
    <property type="term" value="F:protein serine/threonine kinase activity"/>
    <property type="evidence" value="ECO:0007669"/>
    <property type="project" value="InterPro"/>
</dbReference>
<gene>
    <name evidence="2" type="ORF">GIB67_026411</name>
</gene>
<keyword evidence="3" id="KW-1185">Reference proteome</keyword>
<dbReference type="GO" id="GO:0005829">
    <property type="term" value="C:cytosol"/>
    <property type="evidence" value="ECO:0007669"/>
    <property type="project" value="TreeGrafter"/>
</dbReference>
<dbReference type="PANTHER" id="PTHR10788:SF48">
    <property type="entry name" value="ALPHA,ALPHA-TREHALOSE-PHOSPHATE SYNTHASE [UDP-FORMING] 6"/>
    <property type="match status" value="1"/>
</dbReference>
<name>A0A7J7P6H9_9MAGN</name>
<dbReference type="InterPro" id="IPR001830">
    <property type="entry name" value="Glyco_trans_20"/>
</dbReference>
<dbReference type="PANTHER" id="PTHR10788">
    <property type="entry name" value="TREHALOSE-6-PHOSPHATE SYNTHASE"/>
    <property type="match status" value="1"/>
</dbReference>
<reference evidence="2 3" key="1">
    <citation type="journal article" date="2020" name="IScience">
        <title>Genome Sequencing of the Endangered Kingdonia uniflora (Circaeasteraceae, Ranunculales) Reveals Potential Mechanisms of Evolutionary Specialization.</title>
        <authorList>
            <person name="Sun Y."/>
            <person name="Deng T."/>
            <person name="Zhang A."/>
            <person name="Moore M.J."/>
            <person name="Landis J.B."/>
            <person name="Lin N."/>
            <person name="Zhang H."/>
            <person name="Zhang X."/>
            <person name="Huang J."/>
            <person name="Zhang X."/>
            <person name="Sun H."/>
            <person name="Wang H."/>
        </authorList>
    </citation>
    <scope>NUCLEOTIDE SEQUENCE [LARGE SCALE GENOMIC DNA]</scope>
    <source>
        <strain evidence="2">TB1705</strain>
        <tissue evidence="2">Leaf</tissue>
    </source>
</reference>
<evidence type="ECO:0000313" key="3">
    <source>
        <dbReference type="Proteomes" id="UP000541444"/>
    </source>
</evidence>
<dbReference type="InterPro" id="IPR021820">
    <property type="entry name" value="S-locus_recpt_kinase_C"/>
</dbReference>
<dbReference type="SUPFAM" id="SSF53756">
    <property type="entry name" value="UDP-Glycosyltransferase/glycogen phosphorylase"/>
    <property type="match status" value="1"/>
</dbReference>
<evidence type="ECO:0000259" key="1">
    <source>
        <dbReference type="Pfam" id="PF11883"/>
    </source>
</evidence>
<accession>A0A7J7P6H9</accession>
<dbReference type="AlphaFoldDB" id="A0A7J7P6H9"/>
<dbReference type="Pfam" id="PF11883">
    <property type="entry name" value="DUF3403"/>
    <property type="match status" value="1"/>
</dbReference>
<dbReference type="EMBL" id="JACGCM010000223">
    <property type="protein sequence ID" value="KAF6174923.1"/>
    <property type="molecule type" value="Genomic_DNA"/>
</dbReference>
<sequence>MKKCKIQWFVQSWKLWKEGTALKLIDTTIKDSLQTSEVLRCIHVGQLCVQQRPDDRSNMLPYVVLMLSSETVSLPQPNQPGFYNERSLVEVDSSSSRKMFSSNEITFTSIQGITVALKQTRRKNGAKSMIVSKEVTTKFERKRMPESTPLQDDSDQEILSSVLKSLWQAYLAVNKIFADRVMEVINPEYDFVWVHDYHLMVLPTFLRKKFNRVYLGFFLHSPFPSSKIYKTFPVREHLLRALLNADLIGFHTFDYARHFLSCCSQMLGLSYESKRGYIGLEYYGRTVNIKILPVGIHMGQLQSILSLLQTKSKISELMKKLGIKGG</sequence>
<dbReference type="GO" id="GO:0005992">
    <property type="term" value="P:trehalose biosynthetic process"/>
    <property type="evidence" value="ECO:0007669"/>
    <property type="project" value="InterPro"/>
</dbReference>
<evidence type="ECO:0000313" key="2">
    <source>
        <dbReference type="EMBL" id="KAF6174923.1"/>
    </source>
</evidence>
<dbReference type="Gene3D" id="3.40.50.2000">
    <property type="entry name" value="Glycogen Phosphorylase B"/>
    <property type="match status" value="1"/>
</dbReference>
<proteinExistence type="predicted"/>
<comment type="caution">
    <text evidence="2">The sequence shown here is derived from an EMBL/GenBank/DDBJ whole genome shotgun (WGS) entry which is preliminary data.</text>
</comment>
<dbReference type="OrthoDB" id="755951at2759"/>
<dbReference type="Pfam" id="PF00982">
    <property type="entry name" value="Glyco_transf_20"/>
    <property type="match status" value="1"/>
</dbReference>
<dbReference type="Proteomes" id="UP000541444">
    <property type="component" value="Unassembled WGS sequence"/>
</dbReference>
<feature type="domain" description="S-locus receptor kinase C-terminal" evidence="1">
    <location>
        <begin position="69"/>
        <end position="112"/>
    </location>
</feature>
<dbReference type="GO" id="GO:0004805">
    <property type="term" value="F:trehalose-phosphatase activity"/>
    <property type="evidence" value="ECO:0007669"/>
    <property type="project" value="TreeGrafter"/>
</dbReference>